<evidence type="ECO:0000259" key="3">
    <source>
        <dbReference type="Pfam" id="PF03358"/>
    </source>
</evidence>
<sequence>MRAVIINGSARGAKGVTAKLGQALAQGLLRGGAQVDTLYAADMDIAPCTACLSCMHLHPGRCAQRDDMDLVVSFLQQSDLVVWASPVYTDTVSAQLKVVMDRCVCGMQPFLFSDATGMTRHPMVWRMPSKVMLISTCSFPEPVVFAPMIATIRDMAENFGGRCIAEFCVPGSLAIQMEPAVLEPHLALIAQAGEEVAREGRVRPGTLAAIKRPPFSVDRFRELAGRYEDWCRKRQAKAAEKRAKQN</sequence>
<evidence type="ECO:0000256" key="2">
    <source>
        <dbReference type="ARBA" id="ARBA00022643"/>
    </source>
</evidence>
<dbReference type="EMBL" id="AP028679">
    <property type="protein sequence ID" value="BEQ15305.1"/>
    <property type="molecule type" value="Genomic_DNA"/>
</dbReference>
<feature type="domain" description="NADPH-dependent FMN reductase-like" evidence="3">
    <location>
        <begin position="1"/>
        <end position="105"/>
    </location>
</feature>
<dbReference type="PANTHER" id="PTHR43278:SF2">
    <property type="entry name" value="IRON-SULFUR FLAVOPROTEIN"/>
    <property type="match status" value="1"/>
</dbReference>
<name>A0AAU9EH45_9BACT</name>
<dbReference type="GO" id="GO:0016491">
    <property type="term" value="F:oxidoreductase activity"/>
    <property type="evidence" value="ECO:0007669"/>
    <property type="project" value="InterPro"/>
</dbReference>
<evidence type="ECO:0000313" key="4">
    <source>
        <dbReference type="EMBL" id="BEQ15305.1"/>
    </source>
</evidence>
<protein>
    <recommendedName>
        <fullName evidence="3">NADPH-dependent FMN reductase-like domain-containing protein</fullName>
    </recommendedName>
</protein>
<dbReference type="Proteomes" id="UP001366166">
    <property type="component" value="Chromosome"/>
</dbReference>
<evidence type="ECO:0000313" key="5">
    <source>
        <dbReference type="Proteomes" id="UP001366166"/>
    </source>
</evidence>
<dbReference type="AlphaFoldDB" id="A0AAU9EH45"/>
<keyword evidence="2" id="KW-0288">FMN</keyword>
<accession>A0AAU9EH45</accession>
<dbReference type="SUPFAM" id="SSF52218">
    <property type="entry name" value="Flavoproteins"/>
    <property type="match status" value="1"/>
</dbReference>
<proteinExistence type="predicted"/>
<keyword evidence="5" id="KW-1185">Reference proteome</keyword>
<dbReference type="InterPro" id="IPR051796">
    <property type="entry name" value="ISF_SsuE-like"/>
</dbReference>
<dbReference type="InterPro" id="IPR005025">
    <property type="entry name" value="FMN_Rdtase-like_dom"/>
</dbReference>
<dbReference type="Gene3D" id="3.40.50.360">
    <property type="match status" value="1"/>
</dbReference>
<dbReference type="RefSeq" id="WP_338599528.1">
    <property type="nucleotide sequence ID" value="NZ_AP028679.1"/>
</dbReference>
<dbReference type="InterPro" id="IPR029039">
    <property type="entry name" value="Flavoprotein-like_sf"/>
</dbReference>
<dbReference type="PANTHER" id="PTHR43278">
    <property type="entry name" value="NAD(P)H-DEPENDENT FMN-CONTAINING OXIDOREDUCTASE YWQN-RELATED"/>
    <property type="match status" value="1"/>
</dbReference>
<dbReference type="Pfam" id="PF03358">
    <property type="entry name" value="FMN_red"/>
    <property type="match status" value="1"/>
</dbReference>
<keyword evidence="1" id="KW-0285">Flavoprotein</keyword>
<reference evidence="5" key="1">
    <citation type="journal article" date="2023" name="Arch. Microbiol.">
        <title>Desulfoferula mesophilus gen. nov. sp. nov., a mesophilic sulfate-reducing bacterium isolated from a brackish lake sediment.</title>
        <authorList>
            <person name="Watanabe T."/>
            <person name="Yabe T."/>
            <person name="Tsuji J.M."/>
            <person name="Fukui M."/>
        </authorList>
    </citation>
    <scope>NUCLEOTIDE SEQUENCE [LARGE SCALE GENOMIC DNA]</scope>
    <source>
        <strain evidence="5">12FAK</strain>
    </source>
</reference>
<dbReference type="KEGG" id="dmp:FAK_23710"/>
<gene>
    <name evidence="4" type="ORF">FAK_23710</name>
</gene>
<evidence type="ECO:0000256" key="1">
    <source>
        <dbReference type="ARBA" id="ARBA00022630"/>
    </source>
</evidence>
<organism evidence="4 5">
    <name type="scientific">Desulfoferula mesophila</name>
    <dbReference type="NCBI Taxonomy" id="3058419"/>
    <lineage>
        <taxon>Bacteria</taxon>
        <taxon>Pseudomonadati</taxon>
        <taxon>Thermodesulfobacteriota</taxon>
        <taxon>Desulfarculia</taxon>
        <taxon>Desulfarculales</taxon>
        <taxon>Desulfarculaceae</taxon>
        <taxon>Desulfoferula</taxon>
    </lineage>
</organism>